<keyword evidence="1" id="KW-0472">Membrane</keyword>
<evidence type="ECO:0000313" key="3">
    <source>
        <dbReference type="EMBL" id="MQA41199.1"/>
    </source>
</evidence>
<proteinExistence type="predicted"/>
<dbReference type="AlphaFoldDB" id="A0A6A7N847"/>
<comment type="caution">
    <text evidence="3">The sequence shown here is derived from an EMBL/GenBank/DDBJ whole genome shotgun (WGS) entry which is preliminary data.</text>
</comment>
<dbReference type="RefSeq" id="WP_152840463.1">
    <property type="nucleotide sequence ID" value="NZ_WHUG01000011.1"/>
</dbReference>
<organism evidence="3 4">
    <name type="scientific">Rugamonas aquatica</name>
    <dbReference type="NCBI Taxonomy" id="2743357"/>
    <lineage>
        <taxon>Bacteria</taxon>
        <taxon>Pseudomonadati</taxon>
        <taxon>Pseudomonadota</taxon>
        <taxon>Betaproteobacteria</taxon>
        <taxon>Burkholderiales</taxon>
        <taxon>Oxalobacteraceae</taxon>
        <taxon>Telluria group</taxon>
        <taxon>Rugamonas</taxon>
    </lineage>
</organism>
<feature type="transmembrane region" description="Helical" evidence="1">
    <location>
        <begin position="308"/>
        <end position="327"/>
    </location>
</feature>
<dbReference type="Proteomes" id="UP000440498">
    <property type="component" value="Unassembled WGS sequence"/>
</dbReference>
<evidence type="ECO:0000313" key="4">
    <source>
        <dbReference type="Proteomes" id="UP000440498"/>
    </source>
</evidence>
<feature type="transmembrane region" description="Helical" evidence="1">
    <location>
        <begin position="34"/>
        <end position="56"/>
    </location>
</feature>
<evidence type="ECO:0000256" key="1">
    <source>
        <dbReference type="SAM" id="Phobius"/>
    </source>
</evidence>
<reference evidence="3 4" key="1">
    <citation type="submission" date="2019-10" db="EMBL/GenBank/DDBJ databases">
        <title>Two novel species isolated from a subtropical stream in China.</title>
        <authorList>
            <person name="Lu H."/>
        </authorList>
    </citation>
    <scope>NUCLEOTIDE SEQUENCE [LARGE SCALE GENOMIC DNA]</scope>
    <source>
        <strain evidence="3 4">FT29W</strain>
    </source>
</reference>
<feature type="transmembrane region" description="Helical" evidence="1">
    <location>
        <begin position="141"/>
        <end position="158"/>
    </location>
</feature>
<feature type="transmembrane region" description="Helical" evidence="1">
    <location>
        <begin position="94"/>
        <end position="111"/>
    </location>
</feature>
<keyword evidence="1" id="KW-0812">Transmembrane</keyword>
<feature type="transmembrane region" description="Helical" evidence="1">
    <location>
        <begin position="375"/>
        <end position="396"/>
    </location>
</feature>
<dbReference type="InterPro" id="IPR025513">
    <property type="entry name" value="DUF4401"/>
</dbReference>
<evidence type="ECO:0000259" key="2">
    <source>
        <dbReference type="Pfam" id="PF14351"/>
    </source>
</evidence>
<keyword evidence="1" id="KW-1133">Transmembrane helix</keyword>
<protein>
    <submittedName>
        <fullName evidence="3">DUF4401 domain-containing protein</fullName>
    </submittedName>
</protein>
<sequence length="528" mass="57103">MNQSRLQQLIQSAIERGILPKDASLDDTSRPWPIVLLTGVGAWLAAIPLFILMFLIFNATLLDGPCCYMLGLLLTGCALTALHKPGLPIFAEHMSLPGLLVGASLIGYGVYRDMPYAVAGVLVTAVSLVLAWLAPQNWLRTLLGALACATFVVATSDAREYSTLFPSWSGIHYGLLAWLLAQAFFYARLVDGDYSDTMIAAESIANGWILWVLFAITHISGPSFMSGALAGGWYPHELMSALLDEPVQKILSALMTLAAAAWLAYRWPSLRAPRYLVAAAMLAAFAWLVQTLGAMLLVTAIFAGSGHWRLAVASAIATAWIIGTFYYQLNVALAIKAIIMIVMGAAFGLVARRGWRGGVRPAILVSTMSGTAGRWQRPGIAASLLATLVVANLGIWQKEELIRTGRLVFLEVAPVDPRSLVQGDYMALNFKMPLPDVLHTSSLLAIAKIDARGIAVVDRVKDTTALAGDEILIELIPTGSGLRLASDAWYFKEGEADRWAKAKYGEFRIDRQGHALLVGLRGPDLEKL</sequence>
<feature type="transmembrane region" description="Helical" evidence="1">
    <location>
        <begin position="334"/>
        <end position="355"/>
    </location>
</feature>
<feature type="transmembrane region" description="Helical" evidence="1">
    <location>
        <begin position="170"/>
        <end position="187"/>
    </location>
</feature>
<feature type="transmembrane region" description="Helical" evidence="1">
    <location>
        <begin position="62"/>
        <end position="82"/>
    </location>
</feature>
<feature type="transmembrane region" description="Helical" evidence="1">
    <location>
        <begin position="208"/>
        <end position="234"/>
    </location>
</feature>
<keyword evidence="4" id="KW-1185">Reference proteome</keyword>
<feature type="transmembrane region" description="Helical" evidence="1">
    <location>
        <begin position="277"/>
        <end position="302"/>
    </location>
</feature>
<feature type="transmembrane region" description="Helical" evidence="1">
    <location>
        <begin position="117"/>
        <end position="134"/>
    </location>
</feature>
<dbReference type="Pfam" id="PF14345">
    <property type="entry name" value="GDYXXLXY"/>
    <property type="match status" value="1"/>
</dbReference>
<dbReference type="InterPro" id="IPR025833">
    <property type="entry name" value="GDYXXLXY"/>
</dbReference>
<dbReference type="Pfam" id="PF14351">
    <property type="entry name" value="DUF4401"/>
    <property type="match status" value="1"/>
</dbReference>
<dbReference type="EMBL" id="WHUG01000011">
    <property type="protein sequence ID" value="MQA41199.1"/>
    <property type="molecule type" value="Genomic_DNA"/>
</dbReference>
<gene>
    <name evidence="3" type="ORF">GEV02_23935</name>
</gene>
<accession>A0A6A7N847</accession>
<feature type="transmembrane region" description="Helical" evidence="1">
    <location>
        <begin position="246"/>
        <end position="265"/>
    </location>
</feature>
<name>A0A6A7N847_9BURK</name>
<feature type="domain" description="DUF4401" evidence="2">
    <location>
        <begin position="31"/>
        <end position="356"/>
    </location>
</feature>